<dbReference type="PANTHER" id="PTHR37332">
    <property type="entry name" value="EXPRESSED PROTEIN"/>
    <property type="match status" value="1"/>
</dbReference>
<comment type="caution">
    <text evidence="1">The sequence shown here is derived from an EMBL/GenBank/DDBJ whole genome shotgun (WGS) entry which is preliminary data.</text>
</comment>
<gene>
    <name evidence="1" type="ORF">BGZ65_001831</name>
</gene>
<accession>A0A9P6SU37</accession>
<name>A0A9P6SU37_9FUNG</name>
<evidence type="ECO:0000313" key="1">
    <source>
        <dbReference type="EMBL" id="KAG0003309.1"/>
    </source>
</evidence>
<sequence>MALSPPPSSSGLQTTSISNTGAIGATGSGGVSSGILAVPSYQVQQDQVPSLVSKRSATWRYLQRVHQGGMVLYNTAMLSETDLRRGYSDEKMQRRSLQYFLLGTSLATILEIPNFNDCLKAVHGVVQEYEYFTASESKSKMMFFRNTSRRVLLDMKSFEETDEYSLLEVRQLPFNLDYVITFASLCDMIAQVYEKLGSEDRVWNLTNTEMFQKIDNRFKKILTLVSRELETMAREVMADELNAMDPLGTPNDHDWDT</sequence>
<evidence type="ECO:0000313" key="2">
    <source>
        <dbReference type="Proteomes" id="UP000749646"/>
    </source>
</evidence>
<keyword evidence="2" id="KW-1185">Reference proteome</keyword>
<protein>
    <submittedName>
        <fullName evidence="1">Uncharacterized protein</fullName>
    </submittedName>
</protein>
<dbReference type="Proteomes" id="UP000749646">
    <property type="component" value="Unassembled WGS sequence"/>
</dbReference>
<reference evidence="1" key="1">
    <citation type="journal article" date="2020" name="Fungal Divers.">
        <title>Resolving the Mortierellaceae phylogeny through synthesis of multi-gene phylogenetics and phylogenomics.</title>
        <authorList>
            <person name="Vandepol N."/>
            <person name="Liber J."/>
            <person name="Desiro A."/>
            <person name="Na H."/>
            <person name="Kennedy M."/>
            <person name="Barry K."/>
            <person name="Grigoriev I.V."/>
            <person name="Miller A.N."/>
            <person name="O'Donnell K."/>
            <person name="Stajich J.E."/>
            <person name="Bonito G."/>
        </authorList>
    </citation>
    <scope>NUCLEOTIDE SEQUENCE</scope>
    <source>
        <strain evidence="1">MES-2147</strain>
    </source>
</reference>
<organism evidence="1 2">
    <name type="scientific">Modicella reniformis</name>
    <dbReference type="NCBI Taxonomy" id="1440133"/>
    <lineage>
        <taxon>Eukaryota</taxon>
        <taxon>Fungi</taxon>
        <taxon>Fungi incertae sedis</taxon>
        <taxon>Mucoromycota</taxon>
        <taxon>Mortierellomycotina</taxon>
        <taxon>Mortierellomycetes</taxon>
        <taxon>Mortierellales</taxon>
        <taxon>Mortierellaceae</taxon>
        <taxon>Modicella</taxon>
    </lineage>
</organism>
<dbReference type="PANTHER" id="PTHR37332:SF1">
    <property type="entry name" value="ELMO DOMAIN-CONTAINING PROTEIN"/>
    <property type="match status" value="1"/>
</dbReference>
<dbReference type="EMBL" id="JAAAHW010000361">
    <property type="protein sequence ID" value="KAG0003309.1"/>
    <property type="molecule type" value="Genomic_DNA"/>
</dbReference>
<dbReference type="OrthoDB" id="14339at2759"/>
<dbReference type="AlphaFoldDB" id="A0A9P6SU37"/>
<proteinExistence type="predicted"/>